<keyword evidence="5" id="KW-1185">Reference proteome</keyword>
<comment type="caution">
    <text evidence="4">The sequence shown here is derived from an EMBL/GenBank/DDBJ whole genome shotgun (WGS) entry which is preliminary data.</text>
</comment>
<dbReference type="SUPFAM" id="SSF54637">
    <property type="entry name" value="Thioesterase/thiol ester dehydrase-isomerase"/>
    <property type="match status" value="1"/>
</dbReference>
<proteinExistence type="inferred from homology"/>
<dbReference type="InterPro" id="IPR052342">
    <property type="entry name" value="MCH/BMMD"/>
</dbReference>
<dbReference type="RefSeq" id="WP_157414559.1">
    <property type="nucleotide sequence ID" value="NZ_BAAAMK010000001.1"/>
</dbReference>
<gene>
    <name evidence="4" type="ORF">GCM10009717_10000</name>
</gene>
<dbReference type="CDD" id="cd03451">
    <property type="entry name" value="FkbR2"/>
    <property type="match status" value="1"/>
</dbReference>
<organism evidence="4 5">
    <name type="scientific">Agromyces allii</name>
    <dbReference type="NCBI Taxonomy" id="393607"/>
    <lineage>
        <taxon>Bacteria</taxon>
        <taxon>Bacillati</taxon>
        <taxon>Actinomycetota</taxon>
        <taxon>Actinomycetes</taxon>
        <taxon>Micrococcales</taxon>
        <taxon>Microbacteriaceae</taxon>
        <taxon>Agromyces</taxon>
    </lineage>
</organism>
<dbReference type="Proteomes" id="UP001499954">
    <property type="component" value="Unassembled WGS sequence"/>
</dbReference>
<dbReference type="Gene3D" id="3.10.129.10">
    <property type="entry name" value="Hotdog Thioesterase"/>
    <property type="match status" value="1"/>
</dbReference>
<comment type="similarity">
    <text evidence="1">Belongs to the enoyl-CoA hydratase/isomerase family.</text>
</comment>
<feature type="region of interest" description="Disordered" evidence="2">
    <location>
        <begin position="165"/>
        <end position="189"/>
    </location>
</feature>
<dbReference type="InterPro" id="IPR029069">
    <property type="entry name" value="HotDog_dom_sf"/>
</dbReference>
<evidence type="ECO:0000256" key="1">
    <source>
        <dbReference type="ARBA" id="ARBA00005254"/>
    </source>
</evidence>
<protein>
    <submittedName>
        <fullName evidence="4">MaoC family dehydratase</fullName>
    </submittedName>
</protein>
<evidence type="ECO:0000256" key="2">
    <source>
        <dbReference type="SAM" id="MobiDB-lite"/>
    </source>
</evidence>
<dbReference type="Pfam" id="PF01575">
    <property type="entry name" value="MaoC_dehydratas"/>
    <property type="match status" value="1"/>
</dbReference>
<sequence>MTDAASDVVPEREVVQRGLWFEEFETGVRYLHRPGRTVTEADNVLFTTLTMNPQPLHLDAAFAATQPFGRILVNSLFTLSTLVGQSVGQLTLGTLVANLGFGEVAFPHPVFVGDTLYGESVVESKRLSSSRPGEGVVVLAHTARNQHGVVVATASRTMLVHTREAGERGAGQHGAPDAAGAPSDEGASG</sequence>
<dbReference type="InterPro" id="IPR002539">
    <property type="entry name" value="MaoC-like_dom"/>
</dbReference>
<dbReference type="PANTHER" id="PTHR43664">
    <property type="entry name" value="MONOAMINE OXIDASE-RELATED"/>
    <property type="match status" value="1"/>
</dbReference>
<evidence type="ECO:0000313" key="4">
    <source>
        <dbReference type="EMBL" id="GAA1945510.1"/>
    </source>
</evidence>
<feature type="domain" description="MaoC-like" evidence="3">
    <location>
        <begin position="26"/>
        <end position="132"/>
    </location>
</feature>
<name>A0ABN2Q6Q0_9MICO</name>
<accession>A0ABN2Q6Q0</accession>
<dbReference type="EMBL" id="BAAAMK010000001">
    <property type="protein sequence ID" value="GAA1945510.1"/>
    <property type="molecule type" value="Genomic_DNA"/>
</dbReference>
<reference evidence="4 5" key="1">
    <citation type="journal article" date="2019" name="Int. J. Syst. Evol. Microbiol.">
        <title>The Global Catalogue of Microorganisms (GCM) 10K type strain sequencing project: providing services to taxonomists for standard genome sequencing and annotation.</title>
        <authorList>
            <consortium name="The Broad Institute Genomics Platform"/>
            <consortium name="The Broad Institute Genome Sequencing Center for Infectious Disease"/>
            <person name="Wu L."/>
            <person name="Ma J."/>
        </authorList>
    </citation>
    <scope>NUCLEOTIDE SEQUENCE [LARGE SCALE GENOMIC DNA]</scope>
    <source>
        <strain evidence="4 5">JCM 13584</strain>
    </source>
</reference>
<evidence type="ECO:0000259" key="3">
    <source>
        <dbReference type="Pfam" id="PF01575"/>
    </source>
</evidence>
<evidence type="ECO:0000313" key="5">
    <source>
        <dbReference type="Proteomes" id="UP001499954"/>
    </source>
</evidence>
<dbReference type="PANTHER" id="PTHR43664:SF1">
    <property type="entry name" value="BETA-METHYLMALYL-COA DEHYDRATASE"/>
    <property type="match status" value="1"/>
</dbReference>